<feature type="binding site" evidence="4">
    <location>
        <position position="138"/>
    </location>
    <ligand>
        <name>a divalent metal cation</name>
        <dbReference type="ChEBI" id="CHEBI:60240"/>
        <label>2</label>
    </ligand>
</feature>
<keyword evidence="6" id="KW-1185">Reference proteome</keyword>
<evidence type="ECO:0000256" key="3">
    <source>
        <dbReference type="ARBA" id="ARBA00022801"/>
    </source>
</evidence>
<dbReference type="AlphaFoldDB" id="A0AAQ3QWN2"/>
<name>A0AAQ3QWN2_9BACT</name>
<dbReference type="PANTHER" id="PTHR46124">
    <property type="entry name" value="D-AMINOACYL-TRNA DEACYLASE"/>
    <property type="match status" value="1"/>
</dbReference>
<dbReference type="PIRSF" id="PIRSF005902">
    <property type="entry name" value="DNase_TatD"/>
    <property type="match status" value="1"/>
</dbReference>
<keyword evidence="2 4" id="KW-0479">Metal-binding</keyword>
<gene>
    <name evidence="5" type="ORF">RZN69_07345</name>
</gene>
<sequence length="266" mass="29743">MELIDTHCHLAKSVQARKLNEVLANAAEAGVGRMITIGTSPEDWKLYAELAAAHPGQIYWTAGLHPSDVDKDFRDHLTALAPFWTEDPHPVAVGEIGLDYFRLPKDQDEAAKIKRYQYDAFRFQLDLALQFDMPVVVHSRASFDDCIKTIDASGFPWERVVFHCFAEGAEEMQRLNSRGGRGSFTGIVTFKNAEAMRQAVVEQGLEKLMVETDAPYLAPEPHRGKPCEPAMVRHTAEKCAVLLKVDPEALAERTTKNAEDFFNLNG</sequence>
<feature type="binding site" evidence="4">
    <location>
        <position position="163"/>
    </location>
    <ligand>
        <name>a divalent metal cation</name>
        <dbReference type="ChEBI" id="CHEBI:60240"/>
        <label>2</label>
    </ligand>
</feature>
<feature type="binding site" evidence="4">
    <location>
        <position position="7"/>
    </location>
    <ligand>
        <name>a divalent metal cation</name>
        <dbReference type="ChEBI" id="CHEBI:60240"/>
        <label>1</label>
    </ligand>
</feature>
<dbReference type="FunFam" id="3.20.20.140:FF:000005">
    <property type="entry name" value="TatD family hydrolase"/>
    <property type="match status" value="1"/>
</dbReference>
<dbReference type="GO" id="GO:0004536">
    <property type="term" value="F:DNA nuclease activity"/>
    <property type="evidence" value="ECO:0007669"/>
    <property type="project" value="InterPro"/>
</dbReference>
<dbReference type="Pfam" id="PF01026">
    <property type="entry name" value="TatD_DNase"/>
    <property type="match status" value="1"/>
</dbReference>
<evidence type="ECO:0000313" key="5">
    <source>
        <dbReference type="EMBL" id="WOO42903.1"/>
    </source>
</evidence>
<protein>
    <submittedName>
        <fullName evidence="5">TatD family hydrolase</fullName>
    </submittedName>
</protein>
<dbReference type="SUPFAM" id="SSF51556">
    <property type="entry name" value="Metallo-dependent hydrolases"/>
    <property type="match status" value="1"/>
</dbReference>
<dbReference type="InterPro" id="IPR032466">
    <property type="entry name" value="Metal_Hydrolase"/>
</dbReference>
<dbReference type="InterPro" id="IPR001130">
    <property type="entry name" value="TatD-like"/>
</dbReference>
<organism evidence="5 6">
    <name type="scientific">Rubellicoccus peritrichatus</name>
    <dbReference type="NCBI Taxonomy" id="3080537"/>
    <lineage>
        <taxon>Bacteria</taxon>
        <taxon>Pseudomonadati</taxon>
        <taxon>Verrucomicrobiota</taxon>
        <taxon>Opitutia</taxon>
        <taxon>Puniceicoccales</taxon>
        <taxon>Cerasicoccaceae</taxon>
        <taxon>Rubellicoccus</taxon>
    </lineage>
</organism>
<dbReference type="GO" id="GO:0005829">
    <property type="term" value="C:cytosol"/>
    <property type="evidence" value="ECO:0007669"/>
    <property type="project" value="TreeGrafter"/>
</dbReference>
<dbReference type="EMBL" id="CP136920">
    <property type="protein sequence ID" value="WOO42903.1"/>
    <property type="molecule type" value="Genomic_DNA"/>
</dbReference>
<accession>A0AAQ3QWN2</accession>
<feature type="binding site" evidence="4">
    <location>
        <position position="213"/>
    </location>
    <ligand>
        <name>a divalent metal cation</name>
        <dbReference type="ChEBI" id="CHEBI:60240"/>
        <label>1</label>
    </ligand>
</feature>
<dbReference type="Proteomes" id="UP001304300">
    <property type="component" value="Chromosome"/>
</dbReference>
<dbReference type="NCBIfam" id="TIGR00010">
    <property type="entry name" value="YchF/TatD family DNA exonuclease"/>
    <property type="match status" value="1"/>
</dbReference>
<comment type="similarity">
    <text evidence="1">Belongs to the metallo-dependent hydrolases superfamily. TatD-type hydrolase family.</text>
</comment>
<proteinExistence type="inferred from homology"/>
<reference evidence="5 6" key="1">
    <citation type="submission" date="2023-10" db="EMBL/GenBank/DDBJ databases">
        <title>Rubellicoccus peritrichatus gen. nov., sp. nov., isolated from an algae of coral reef tank.</title>
        <authorList>
            <person name="Luo J."/>
        </authorList>
    </citation>
    <scope>NUCLEOTIDE SEQUENCE [LARGE SCALE GENOMIC DNA]</scope>
    <source>
        <strain evidence="5 6">CR14</strain>
    </source>
</reference>
<evidence type="ECO:0000256" key="4">
    <source>
        <dbReference type="PIRSR" id="PIRSR005902-1"/>
    </source>
</evidence>
<dbReference type="InterPro" id="IPR015991">
    <property type="entry name" value="TatD/YcfH-like"/>
</dbReference>
<dbReference type="GO" id="GO:0046872">
    <property type="term" value="F:metal ion binding"/>
    <property type="evidence" value="ECO:0007669"/>
    <property type="project" value="UniProtKB-KW"/>
</dbReference>
<feature type="binding site" evidence="4">
    <location>
        <position position="9"/>
    </location>
    <ligand>
        <name>a divalent metal cation</name>
        <dbReference type="ChEBI" id="CHEBI:60240"/>
        <label>1</label>
    </ligand>
</feature>
<evidence type="ECO:0000313" key="6">
    <source>
        <dbReference type="Proteomes" id="UP001304300"/>
    </source>
</evidence>
<dbReference type="Gene3D" id="3.20.20.140">
    <property type="entry name" value="Metal-dependent hydrolases"/>
    <property type="match status" value="1"/>
</dbReference>
<evidence type="ECO:0000256" key="2">
    <source>
        <dbReference type="ARBA" id="ARBA00022723"/>
    </source>
</evidence>
<dbReference type="KEGG" id="puo:RZN69_07345"/>
<dbReference type="GO" id="GO:0016788">
    <property type="term" value="F:hydrolase activity, acting on ester bonds"/>
    <property type="evidence" value="ECO:0007669"/>
    <property type="project" value="InterPro"/>
</dbReference>
<feature type="binding site" evidence="4">
    <location>
        <position position="95"/>
    </location>
    <ligand>
        <name>a divalent metal cation</name>
        <dbReference type="ChEBI" id="CHEBI:60240"/>
        <label>1</label>
    </ligand>
</feature>
<dbReference type="CDD" id="cd01310">
    <property type="entry name" value="TatD_DNAse"/>
    <property type="match status" value="1"/>
</dbReference>
<dbReference type="RefSeq" id="WP_317835436.1">
    <property type="nucleotide sequence ID" value="NZ_CP136920.1"/>
</dbReference>
<evidence type="ECO:0000256" key="1">
    <source>
        <dbReference type="ARBA" id="ARBA00009275"/>
    </source>
</evidence>
<dbReference type="PANTHER" id="PTHR46124:SF2">
    <property type="entry name" value="D-AMINOACYL-TRNA DEACYLASE"/>
    <property type="match status" value="1"/>
</dbReference>
<keyword evidence="3 5" id="KW-0378">Hydrolase</keyword>